<comment type="similarity">
    <text evidence="8 9">Belongs to the TonB-dependent receptor family.</text>
</comment>
<reference evidence="13 14" key="1">
    <citation type="submission" date="2016-10" db="EMBL/GenBank/DDBJ databases">
        <authorList>
            <person name="de Groot N.N."/>
        </authorList>
    </citation>
    <scope>NUCLEOTIDE SEQUENCE [LARGE SCALE GENOMIC DNA]</scope>
    <source>
        <strain evidence="13 14">ATCC 51969</strain>
    </source>
</reference>
<keyword evidence="5 9" id="KW-0798">TonB box</keyword>
<evidence type="ECO:0000256" key="10">
    <source>
        <dbReference type="SAM" id="MobiDB-lite"/>
    </source>
</evidence>
<evidence type="ECO:0000256" key="4">
    <source>
        <dbReference type="ARBA" id="ARBA00022692"/>
    </source>
</evidence>
<proteinExistence type="inferred from homology"/>
<dbReference type="NCBIfam" id="TIGR04056">
    <property type="entry name" value="OMP_RagA_SusC"/>
    <property type="match status" value="1"/>
</dbReference>
<evidence type="ECO:0000313" key="13">
    <source>
        <dbReference type="EMBL" id="SFE73292.1"/>
    </source>
</evidence>
<evidence type="ECO:0000259" key="11">
    <source>
        <dbReference type="Pfam" id="PF00593"/>
    </source>
</evidence>
<evidence type="ECO:0000256" key="7">
    <source>
        <dbReference type="ARBA" id="ARBA00023237"/>
    </source>
</evidence>
<dbReference type="InterPro" id="IPR036942">
    <property type="entry name" value="Beta-barrel_TonB_sf"/>
</dbReference>
<keyword evidence="3 8" id="KW-1134">Transmembrane beta strand</keyword>
<dbReference type="RefSeq" id="WP_083332123.1">
    <property type="nucleotide sequence ID" value="NZ_FNGZ01000012.1"/>
</dbReference>
<dbReference type="InterPro" id="IPR023996">
    <property type="entry name" value="TonB-dep_OMP_SusC/RagA"/>
</dbReference>
<dbReference type="Gene3D" id="2.60.40.1120">
    <property type="entry name" value="Carboxypeptidase-like, regulatory domain"/>
    <property type="match status" value="1"/>
</dbReference>
<dbReference type="InterPro" id="IPR039426">
    <property type="entry name" value="TonB-dep_rcpt-like"/>
</dbReference>
<name>A0A1I2CYJ5_9SPHI</name>
<feature type="region of interest" description="Disordered" evidence="10">
    <location>
        <begin position="161"/>
        <end position="181"/>
    </location>
</feature>
<dbReference type="AlphaFoldDB" id="A0A1I2CYJ5"/>
<dbReference type="STRING" id="34086.SAMN04488084_11282"/>
<feature type="domain" description="TonB-dependent receptor-like beta-barrel" evidence="11">
    <location>
        <begin position="513"/>
        <end position="937"/>
    </location>
</feature>
<dbReference type="SUPFAM" id="SSF56935">
    <property type="entry name" value="Porins"/>
    <property type="match status" value="1"/>
</dbReference>
<feature type="compositionally biased region" description="Polar residues" evidence="10">
    <location>
        <begin position="161"/>
        <end position="170"/>
    </location>
</feature>
<evidence type="ECO:0000256" key="6">
    <source>
        <dbReference type="ARBA" id="ARBA00023136"/>
    </source>
</evidence>
<dbReference type="Pfam" id="PF07715">
    <property type="entry name" value="Plug"/>
    <property type="match status" value="1"/>
</dbReference>
<dbReference type="NCBIfam" id="TIGR04057">
    <property type="entry name" value="SusC_RagA_signa"/>
    <property type="match status" value="1"/>
</dbReference>
<evidence type="ECO:0000256" key="2">
    <source>
        <dbReference type="ARBA" id="ARBA00022448"/>
    </source>
</evidence>
<gene>
    <name evidence="13" type="ORF">SAMN03003324_01257</name>
</gene>
<evidence type="ECO:0000256" key="8">
    <source>
        <dbReference type="PROSITE-ProRule" id="PRU01360"/>
    </source>
</evidence>
<comment type="subcellular location">
    <subcellularLocation>
        <location evidence="1 8">Cell outer membrane</location>
        <topology evidence="1 8">Multi-pass membrane protein</topology>
    </subcellularLocation>
</comment>
<keyword evidence="2 8" id="KW-0813">Transport</keyword>
<dbReference type="Proteomes" id="UP000183129">
    <property type="component" value="Unassembled WGS sequence"/>
</dbReference>
<keyword evidence="4 8" id="KW-0812">Transmembrane</keyword>
<evidence type="ECO:0000313" key="14">
    <source>
        <dbReference type="Proteomes" id="UP000183129"/>
    </source>
</evidence>
<evidence type="ECO:0000256" key="1">
    <source>
        <dbReference type="ARBA" id="ARBA00004571"/>
    </source>
</evidence>
<accession>A0A1I2CYJ5</accession>
<keyword evidence="7 8" id="KW-0998">Cell outer membrane</keyword>
<dbReference type="Pfam" id="PF00593">
    <property type="entry name" value="TonB_dep_Rec_b-barrel"/>
    <property type="match status" value="1"/>
</dbReference>
<dbReference type="EMBL" id="FONS01000002">
    <property type="protein sequence ID" value="SFE73292.1"/>
    <property type="molecule type" value="Genomic_DNA"/>
</dbReference>
<evidence type="ECO:0000259" key="12">
    <source>
        <dbReference type="Pfam" id="PF07715"/>
    </source>
</evidence>
<dbReference type="SUPFAM" id="SSF49464">
    <property type="entry name" value="Carboxypeptidase regulatory domain-like"/>
    <property type="match status" value="1"/>
</dbReference>
<dbReference type="Gene3D" id="2.170.130.10">
    <property type="entry name" value="TonB-dependent receptor, plug domain"/>
    <property type="match status" value="1"/>
</dbReference>
<dbReference type="PROSITE" id="PS52016">
    <property type="entry name" value="TONB_DEPENDENT_REC_3"/>
    <property type="match status" value="1"/>
</dbReference>
<evidence type="ECO:0000256" key="3">
    <source>
        <dbReference type="ARBA" id="ARBA00022452"/>
    </source>
</evidence>
<dbReference type="InterPro" id="IPR008969">
    <property type="entry name" value="CarboxyPept-like_regulatory"/>
</dbReference>
<evidence type="ECO:0000256" key="9">
    <source>
        <dbReference type="RuleBase" id="RU003357"/>
    </source>
</evidence>
<dbReference type="FunFam" id="2.60.40.1120:FF:000003">
    <property type="entry name" value="Outer membrane protein Omp121"/>
    <property type="match status" value="1"/>
</dbReference>
<dbReference type="InterPro" id="IPR012910">
    <property type="entry name" value="Plug_dom"/>
</dbReference>
<evidence type="ECO:0000256" key="5">
    <source>
        <dbReference type="ARBA" id="ARBA00023077"/>
    </source>
</evidence>
<dbReference type="InterPro" id="IPR000531">
    <property type="entry name" value="Beta-barrel_TonB"/>
</dbReference>
<sequence length="1136" mass="122988">MNLNLKKPLKRFKVTKVAISPLMSALFIIGISAAFTGQVRAANPGGFYIQTPVTGVVRDGSGQPVPGVSVVIKGSKTGTITDMNGKFSIAAQPNSILVFSYIGYIAQEVTVGTKTALDVKILEDVGNLNEVVVTGYTTEQKKDILGSVSIVNAADLQSTPTGNVTSQLQGRSPGVTVSGDGSLDGGAKVRIRGFGSFTGSEPLYVIDGVPVSPNTATAGSRAGSTTSAIDNLNPNDIASVQVLKDAASASIYGARAANGVVIITTKKGKSGAAKVSVDAYTGINYVSSGSFPKLLNAQQMGDLYWKQMEGAYASTGNPAYQPGGASWKHDQYGSGARPVIPEFILVNNNGSRIGGAALEKMRTSDPALFASLTNPANYNLRTHQIVRSADTDWFDEVYNPAPISNIQVGATGGSDNGNYALSLNYMTRENTAAKTNTFDRYTLRANSNFKIKENIRFGENIQISYSKMSGNSSPDGAGPRAAWVMQPLIPVYDIMGNPASSAAPQLVSTNDPGRNPITESYRNRFDNTENYGIFGNVYTEVDIIKGLTARTSFGIDYSARNAKDVNPVTYEHAENTATNSISNRKNFSNTWTWSNTLTYATTFKEKHDLKVLVGTEAIKSYAEDLFAQRLGLALNLEDDPNFQIINAGVGAQTNSGGFRRSTLYSMFSRVDYSYAGKYLLNATVRRDESSKFSKNNRVGYFPAVAAGWRISSEEFMKDVKFLTDLKLRGSYGIIGNQSGLPNENQYNVYVSSLGQGYPLTGAQSVANDSYTLGSVGNPNAKWEQNTTTNIGLDASMFNGTVNFTVEVYQKNTKDLLVRNQAPVTGTMAVQPFLNAGDMRNRGIDLGISKNGEFKSGFTYDVALTFSKYKNEVTRVMDNPLATIIGESTRLNGSPSITMVGQPIGSFYGYKLDGFYNSQADVDVFNAKYNPNGTTTPWIPAEVGNWKIKDVNGDGIINALDRTILGSPHPDFQSSLNLSAGYKNFDFTAFLFYSKGGQIFNLSRFNTDFNTFQFNRSERMLKESWTPELGNNAKLPKLNVLDTYSNSNVTDYYLEDASYLRLKTVQVGYTLPTRLVSRLKMEKVRVYVQAQNLFTVSKATVLDPDAGLNGDVDTSMGVIANTLPTPKQVLFGISVGF</sequence>
<protein>
    <submittedName>
        <fullName evidence="13">TonB-linked outer membrane protein, SusC/RagA family</fullName>
    </submittedName>
</protein>
<dbReference type="Pfam" id="PF13715">
    <property type="entry name" value="CarbopepD_reg_2"/>
    <property type="match status" value="1"/>
</dbReference>
<feature type="domain" description="TonB-dependent receptor plug" evidence="12">
    <location>
        <begin position="141"/>
        <end position="260"/>
    </location>
</feature>
<dbReference type="GO" id="GO:0009279">
    <property type="term" value="C:cell outer membrane"/>
    <property type="evidence" value="ECO:0007669"/>
    <property type="project" value="UniProtKB-SubCell"/>
</dbReference>
<dbReference type="Gene3D" id="2.40.170.20">
    <property type="entry name" value="TonB-dependent receptor, beta-barrel domain"/>
    <property type="match status" value="1"/>
</dbReference>
<dbReference type="InterPro" id="IPR023997">
    <property type="entry name" value="TonB-dep_OMP_SusC/RagA_CS"/>
</dbReference>
<dbReference type="InterPro" id="IPR037066">
    <property type="entry name" value="Plug_dom_sf"/>
</dbReference>
<keyword evidence="6 8" id="KW-0472">Membrane</keyword>
<organism evidence="13 14">
    <name type="scientific">Pedobacter antarcticus</name>
    <dbReference type="NCBI Taxonomy" id="34086"/>
    <lineage>
        <taxon>Bacteria</taxon>
        <taxon>Pseudomonadati</taxon>
        <taxon>Bacteroidota</taxon>
        <taxon>Sphingobacteriia</taxon>
        <taxon>Sphingobacteriales</taxon>
        <taxon>Sphingobacteriaceae</taxon>
        <taxon>Pedobacter</taxon>
    </lineage>
</organism>